<name>A0A1M6NVR1_9CLOT</name>
<feature type="region of interest" description="Disordered" evidence="1">
    <location>
        <begin position="247"/>
        <end position="268"/>
    </location>
</feature>
<protein>
    <submittedName>
        <fullName evidence="3">Y_Y_Y domain-containing protein</fullName>
    </submittedName>
</protein>
<sequence>MSGLKVKLKKEIVRKNGTSIIVSVESIVEQNLQYRFFVSYDGSWKMLQDYSDKNTCQYDMKTENRCFIMVQGKTGESRNAFDYVERLEYIKKEDRYFIKKIDMISSKKIGNKEMMSFQEKQKRNFELFEEKMKQKSMEDILDPLKTIYNESLKEEDDKQEKDVVQDEVAKEEIVQEKIELVKHDLVKNEEPDETEVEPDEIEVIGEEEDEIEAIEEELDDEIEIVQDTSIDEDMDFKSTTFAFENSSKADEIDNYEEECDEEDNSEEDSDYIPEYEKLIKQAESVNSSEKEMPKIQNMDTKFSYKISSENRDFSINKFSNSNNSYNIGITSEENKELFKEKQPNNIIKGQFNRISNNFRELDNGSDDENLQNIKGVDTQLQHIENAQSTIEKQINDMCFEQEITMMPDAVVDLFDVNNKKEELIKYVLTAPKKDYYKGSQIVCTLLCPNPSETFVRYSLYYDDKVIIEKPYSMDKTYAFTPPYEGTYKMVFYAKKANSNREFIKVKEIYVSECLPIESIGISCDKTSIICSQEVTFMTTVVGGRKVMYEFYVYNGSEWRCVQEYNEKSYYTLTPKIAGTYKLLVLAKNTNSKNDYDEFVMCKFDVKSQYSSLTDISSLDL</sequence>
<keyword evidence="4" id="KW-1185">Reference proteome</keyword>
<dbReference type="Pfam" id="PF07495">
    <property type="entry name" value="Y_Y_Y"/>
    <property type="match status" value="1"/>
</dbReference>
<evidence type="ECO:0000259" key="2">
    <source>
        <dbReference type="PROSITE" id="PS50866"/>
    </source>
</evidence>
<evidence type="ECO:0000313" key="4">
    <source>
        <dbReference type="Proteomes" id="UP000183952"/>
    </source>
</evidence>
<evidence type="ECO:0000313" key="3">
    <source>
        <dbReference type="EMBL" id="SHJ99742.1"/>
    </source>
</evidence>
<dbReference type="RefSeq" id="WP_072903479.1">
    <property type="nucleotide sequence ID" value="NZ_FRAD01000011.1"/>
</dbReference>
<dbReference type="OrthoDB" id="1925648at2"/>
<accession>A0A1M6NVR1</accession>
<feature type="domain" description="GOLD" evidence="2">
    <location>
        <begin position="396"/>
        <end position="552"/>
    </location>
</feature>
<dbReference type="Proteomes" id="UP000183952">
    <property type="component" value="Unassembled WGS sequence"/>
</dbReference>
<feature type="compositionally biased region" description="Acidic residues" evidence="1">
    <location>
        <begin position="252"/>
        <end position="268"/>
    </location>
</feature>
<gene>
    <name evidence="3" type="ORF">SAMN02745248_01516</name>
</gene>
<dbReference type="STRING" id="1121331.SAMN02745248_01516"/>
<dbReference type="PROSITE" id="PS50866">
    <property type="entry name" value="GOLD"/>
    <property type="match status" value="1"/>
</dbReference>
<organism evidence="3 4">
    <name type="scientific">Hathewaya proteolytica DSM 3090</name>
    <dbReference type="NCBI Taxonomy" id="1121331"/>
    <lineage>
        <taxon>Bacteria</taxon>
        <taxon>Bacillati</taxon>
        <taxon>Bacillota</taxon>
        <taxon>Clostridia</taxon>
        <taxon>Eubacteriales</taxon>
        <taxon>Clostridiaceae</taxon>
        <taxon>Hathewaya</taxon>
    </lineage>
</organism>
<proteinExistence type="predicted"/>
<dbReference type="InterPro" id="IPR011123">
    <property type="entry name" value="Y_Y_Y"/>
</dbReference>
<dbReference type="EMBL" id="FRAD01000011">
    <property type="protein sequence ID" value="SHJ99742.1"/>
    <property type="molecule type" value="Genomic_DNA"/>
</dbReference>
<reference evidence="3 4" key="1">
    <citation type="submission" date="2016-11" db="EMBL/GenBank/DDBJ databases">
        <authorList>
            <person name="Jaros S."/>
            <person name="Januszkiewicz K."/>
            <person name="Wedrychowicz H."/>
        </authorList>
    </citation>
    <scope>NUCLEOTIDE SEQUENCE [LARGE SCALE GENOMIC DNA]</scope>
    <source>
        <strain evidence="3 4">DSM 3090</strain>
    </source>
</reference>
<dbReference type="InterPro" id="IPR009038">
    <property type="entry name" value="GOLD_dom"/>
</dbReference>
<dbReference type="AlphaFoldDB" id="A0A1M6NVR1"/>
<evidence type="ECO:0000256" key="1">
    <source>
        <dbReference type="SAM" id="MobiDB-lite"/>
    </source>
</evidence>